<sequence>MVLEVQRYKLEFKYVKGQANVVADALSRGIRVEGETEPLQVFNEAVVNVLVVGKKTKWLEQLEKDEDFLLVLDALRKDGSNRTLRMHGTITGYESQTLLWKTEILKCILKRAS</sequence>
<reference evidence="1 2" key="2">
    <citation type="submission" date="2018-11" db="EMBL/GenBank/DDBJ databases">
        <authorList>
            <consortium name="Pathogen Informatics"/>
        </authorList>
    </citation>
    <scope>NUCLEOTIDE SEQUENCE [LARGE SCALE GENOMIC DNA]</scope>
    <source>
        <strain evidence="1 2">MHpl1</strain>
    </source>
</reference>
<dbReference type="EMBL" id="UZAF01020557">
    <property type="protein sequence ID" value="VDO70910.1"/>
    <property type="molecule type" value="Genomic_DNA"/>
</dbReference>
<reference evidence="3" key="1">
    <citation type="submission" date="2017-02" db="UniProtKB">
        <authorList>
            <consortium name="WormBaseParasite"/>
        </authorList>
    </citation>
    <scope>IDENTIFICATION</scope>
</reference>
<protein>
    <submittedName>
        <fullName evidence="3">RT_RNaseH domain-containing protein</fullName>
    </submittedName>
</protein>
<keyword evidence="2" id="KW-1185">Reference proteome</keyword>
<dbReference type="WBParaSite" id="HPLM_0001842001-mRNA-1">
    <property type="protein sequence ID" value="HPLM_0001842001-mRNA-1"/>
    <property type="gene ID" value="HPLM_0001842001"/>
</dbReference>
<accession>A0A0N4X244</accession>
<dbReference type="AlphaFoldDB" id="A0A0N4X244"/>
<evidence type="ECO:0000313" key="3">
    <source>
        <dbReference type="WBParaSite" id="HPLM_0001842001-mRNA-1"/>
    </source>
</evidence>
<evidence type="ECO:0000313" key="1">
    <source>
        <dbReference type="EMBL" id="VDO70910.1"/>
    </source>
</evidence>
<evidence type="ECO:0000313" key="2">
    <source>
        <dbReference type="Proteomes" id="UP000268014"/>
    </source>
</evidence>
<dbReference type="Proteomes" id="UP000268014">
    <property type="component" value="Unassembled WGS sequence"/>
</dbReference>
<proteinExistence type="predicted"/>
<name>A0A0N4X244_HAEPC</name>
<organism evidence="3">
    <name type="scientific">Haemonchus placei</name>
    <name type="common">Barber's pole worm</name>
    <dbReference type="NCBI Taxonomy" id="6290"/>
    <lineage>
        <taxon>Eukaryota</taxon>
        <taxon>Metazoa</taxon>
        <taxon>Ecdysozoa</taxon>
        <taxon>Nematoda</taxon>
        <taxon>Chromadorea</taxon>
        <taxon>Rhabditida</taxon>
        <taxon>Rhabditina</taxon>
        <taxon>Rhabditomorpha</taxon>
        <taxon>Strongyloidea</taxon>
        <taxon>Trichostrongylidae</taxon>
        <taxon>Haemonchus</taxon>
    </lineage>
</organism>
<gene>
    <name evidence="1" type="ORF">HPLM_LOCUS18412</name>
</gene>